<dbReference type="Proteomes" id="UP001500957">
    <property type="component" value="Unassembled WGS sequence"/>
</dbReference>
<keyword evidence="1" id="KW-0175">Coiled coil</keyword>
<reference evidence="3 4" key="1">
    <citation type="journal article" date="2019" name="Int. J. Syst. Evol. Microbiol.">
        <title>The Global Catalogue of Microorganisms (GCM) 10K type strain sequencing project: providing services to taxonomists for standard genome sequencing and annotation.</title>
        <authorList>
            <consortium name="The Broad Institute Genomics Platform"/>
            <consortium name="The Broad Institute Genome Sequencing Center for Infectious Disease"/>
            <person name="Wu L."/>
            <person name="Ma J."/>
        </authorList>
    </citation>
    <scope>NUCLEOTIDE SEQUENCE [LARGE SCALE GENOMIC DNA]</scope>
    <source>
        <strain evidence="3 4">JCM 10671</strain>
    </source>
</reference>
<feature type="region of interest" description="Disordered" evidence="2">
    <location>
        <begin position="1"/>
        <end position="41"/>
    </location>
</feature>
<protein>
    <submittedName>
        <fullName evidence="3">DUF349 domain-containing protein</fullName>
    </submittedName>
</protein>
<keyword evidence="4" id="KW-1185">Reference proteome</keyword>
<feature type="coiled-coil region" evidence="1">
    <location>
        <begin position="387"/>
        <end position="414"/>
    </location>
</feature>
<proteinExistence type="predicted"/>
<gene>
    <name evidence="3" type="ORF">GCM10009547_31390</name>
</gene>
<sequence>MTETPEQVDGDQPGDVTPAPAADVPTPAEVPAATTPPVDRSAWGYVDAEGTVFVRTPAGDRAIGSWQAGTPEEALEFYGRRYDGLVVELDLLEHRIRETDVPEKEARSAIERLKASLVDVAAVGDLALLDTRVAALEELAKERAVVARAARAAAQAEARALKERIVADVEAIGAGTEWRVGGDRIRALLDEWKAAPRLDRKSDDELWSRFSAARSQFSKRRKAHYAELSATRNAAKAAKEALVAKAESLATSTDWGATSDAFRNLMKEWKAAGRAARDVDDALWERFKAAQDQFFSARNATFAAKDAELANNAKAKEALVEEAERLLPVTDAASARKALRGIQERWDKIGSLPRDSRGRIEGRLSAVESAVREAEDLVRQRSNPAAKARAQETVDSLLAAIAKYEKQAEKARAANNAKALADAEAAVAARREWLVEAEKLLAEFI</sequence>
<evidence type="ECO:0000256" key="1">
    <source>
        <dbReference type="SAM" id="Coils"/>
    </source>
</evidence>
<organism evidence="3 4">
    <name type="scientific">Sporichthya brevicatena</name>
    <dbReference type="NCBI Taxonomy" id="171442"/>
    <lineage>
        <taxon>Bacteria</taxon>
        <taxon>Bacillati</taxon>
        <taxon>Actinomycetota</taxon>
        <taxon>Actinomycetes</taxon>
        <taxon>Sporichthyales</taxon>
        <taxon>Sporichthyaceae</taxon>
        <taxon>Sporichthya</taxon>
    </lineage>
</organism>
<feature type="compositionally biased region" description="Low complexity" evidence="2">
    <location>
        <begin position="15"/>
        <end position="39"/>
    </location>
</feature>
<dbReference type="InterPro" id="IPR007139">
    <property type="entry name" value="DUF349"/>
</dbReference>
<evidence type="ECO:0000313" key="3">
    <source>
        <dbReference type="EMBL" id="GAA0625791.1"/>
    </source>
</evidence>
<comment type="caution">
    <text evidence="3">The sequence shown here is derived from an EMBL/GenBank/DDBJ whole genome shotgun (WGS) entry which is preliminary data.</text>
</comment>
<evidence type="ECO:0000256" key="2">
    <source>
        <dbReference type="SAM" id="MobiDB-lite"/>
    </source>
</evidence>
<accession>A0ABN1H0V2</accession>
<dbReference type="Pfam" id="PF03993">
    <property type="entry name" value="DUF349"/>
    <property type="match status" value="3"/>
</dbReference>
<dbReference type="RefSeq" id="WP_344606403.1">
    <property type="nucleotide sequence ID" value="NZ_BAAAHE010000026.1"/>
</dbReference>
<dbReference type="EMBL" id="BAAAHE010000026">
    <property type="protein sequence ID" value="GAA0625791.1"/>
    <property type="molecule type" value="Genomic_DNA"/>
</dbReference>
<evidence type="ECO:0000313" key="4">
    <source>
        <dbReference type="Proteomes" id="UP001500957"/>
    </source>
</evidence>
<name>A0ABN1H0V2_9ACTN</name>